<evidence type="ECO:0000313" key="3">
    <source>
        <dbReference type="Proteomes" id="UP001597351"/>
    </source>
</evidence>
<dbReference type="Pfam" id="PF14155">
    <property type="entry name" value="DUF4307"/>
    <property type="match status" value="1"/>
</dbReference>
<keyword evidence="3" id="KW-1185">Reference proteome</keyword>
<protein>
    <submittedName>
        <fullName evidence="2">DUF4307 domain-containing protein</fullName>
    </submittedName>
</protein>
<gene>
    <name evidence="2" type="ORF">ACFSDE_05105</name>
</gene>
<organism evidence="2 3">
    <name type="scientific">Nocardioides aestuarii</name>
    <dbReference type="NCBI Taxonomy" id="252231"/>
    <lineage>
        <taxon>Bacteria</taxon>
        <taxon>Bacillati</taxon>
        <taxon>Actinomycetota</taxon>
        <taxon>Actinomycetes</taxon>
        <taxon>Propionibacteriales</taxon>
        <taxon>Nocardioidaceae</taxon>
        <taxon>Nocardioides</taxon>
    </lineage>
</organism>
<evidence type="ECO:0000256" key="1">
    <source>
        <dbReference type="SAM" id="Phobius"/>
    </source>
</evidence>
<proteinExistence type="predicted"/>
<reference evidence="3" key="1">
    <citation type="journal article" date="2019" name="Int. J. Syst. Evol. Microbiol.">
        <title>The Global Catalogue of Microorganisms (GCM) 10K type strain sequencing project: providing services to taxonomists for standard genome sequencing and annotation.</title>
        <authorList>
            <consortium name="The Broad Institute Genomics Platform"/>
            <consortium name="The Broad Institute Genome Sequencing Center for Infectious Disease"/>
            <person name="Wu L."/>
            <person name="Ma J."/>
        </authorList>
    </citation>
    <scope>NUCLEOTIDE SEQUENCE [LARGE SCALE GENOMIC DNA]</scope>
    <source>
        <strain evidence="3">CGMCC 1.12477</strain>
    </source>
</reference>
<dbReference type="Proteomes" id="UP001597351">
    <property type="component" value="Unassembled WGS sequence"/>
</dbReference>
<accession>A0ABW4TKJ1</accession>
<feature type="transmembrane region" description="Helical" evidence="1">
    <location>
        <begin position="20"/>
        <end position="37"/>
    </location>
</feature>
<keyword evidence="1" id="KW-1133">Transmembrane helix</keyword>
<dbReference type="EMBL" id="JBHUGD010000003">
    <property type="protein sequence ID" value="MFD1946159.1"/>
    <property type="molecule type" value="Genomic_DNA"/>
</dbReference>
<comment type="caution">
    <text evidence="2">The sequence shown here is derived from an EMBL/GenBank/DDBJ whole genome shotgun (WGS) entry which is preliminary data.</text>
</comment>
<keyword evidence="1" id="KW-0472">Membrane</keyword>
<dbReference type="InterPro" id="IPR025443">
    <property type="entry name" value="DUF4307"/>
</dbReference>
<name>A0ABW4TKJ1_9ACTN</name>
<sequence length="129" mass="13685">MTTDLSERYGAPSPTGRRIVLATVGVVVLAFAGWLAWTTLFHATPAVSSEIGGWEVVDDGSVDVTVSVKLEDGVVASCSVRAYAEDHTTVGELAFEPVDGRNQVTLRTERRATSVTLLGCTAPGQPRPR</sequence>
<dbReference type="RefSeq" id="WP_343916067.1">
    <property type="nucleotide sequence ID" value="NZ_BAAAJT010000002.1"/>
</dbReference>
<evidence type="ECO:0000313" key="2">
    <source>
        <dbReference type="EMBL" id="MFD1946159.1"/>
    </source>
</evidence>
<keyword evidence="1" id="KW-0812">Transmembrane</keyword>